<dbReference type="EMBL" id="JACRWG010000093">
    <property type="protein sequence ID" value="MBC6011019.1"/>
    <property type="molecule type" value="Genomic_DNA"/>
</dbReference>
<accession>A0ABR7KEM1</accession>
<reference evidence="1 2" key="1">
    <citation type="submission" date="2020-08" db="EMBL/GenBank/DDBJ databases">
        <authorList>
            <person name="Liu C."/>
            <person name="Sun Q."/>
        </authorList>
    </citation>
    <scope>NUCLEOTIDE SEQUENCE [LARGE SCALE GENOMIC DNA]</scope>
    <source>
        <strain evidence="1 2">NSJ-22</strain>
    </source>
</reference>
<comment type="caution">
    <text evidence="1">The sequence shown here is derived from an EMBL/GenBank/DDBJ whole genome shotgun (WGS) entry which is preliminary data.</text>
</comment>
<protein>
    <submittedName>
        <fullName evidence="1">WYL domain-containing protein</fullName>
    </submittedName>
</protein>
<sequence>MIFHEIYSLYYKTVTCLIQSSFTHVNEIINENAFKESFMMLEEALERWPIKNIDVSTYPLTLLQKRWLKAISLDPRMQLFSYSWAFLDDVEPLFTPDDIYIFDQYSDGDPYDDLHYQQNFHTIMQAIKEKSVLSVTWKNKNKVSYVLPQLLEYSEKDDKFRLVAYDGTVINVSRIEECHLTHRNVSNTHKQRVEKYVLIEVKDERNTLDRVLLHFAHFKKETEKKENTYFVKLFYDESDETEMVIRLLSFGPMIKVIEPLEFKQLIRQRLKKQKAYSI</sequence>
<dbReference type="PROSITE" id="PS52050">
    <property type="entry name" value="WYL"/>
    <property type="match status" value="1"/>
</dbReference>
<dbReference type="Proteomes" id="UP000603474">
    <property type="component" value="Unassembled WGS sequence"/>
</dbReference>
<proteinExistence type="predicted"/>
<dbReference type="RefSeq" id="WP_187013053.1">
    <property type="nucleotide sequence ID" value="NZ_JACRWG010000093.1"/>
</dbReference>
<evidence type="ECO:0000313" key="2">
    <source>
        <dbReference type="Proteomes" id="UP000603474"/>
    </source>
</evidence>
<keyword evidence="2" id="KW-1185">Reference proteome</keyword>
<gene>
    <name evidence="1" type="ORF">H8909_12495</name>
</gene>
<name>A0ABR7KEM1_9FIRM</name>
<organism evidence="1 2">
    <name type="scientific">Catenibacterium faecis</name>
    <dbReference type="NCBI Taxonomy" id="2764323"/>
    <lineage>
        <taxon>Bacteria</taxon>
        <taxon>Bacillati</taxon>
        <taxon>Bacillota</taxon>
        <taxon>Erysipelotrichia</taxon>
        <taxon>Erysipelotrichales</taxon>
        <taxon>Coprobacillaceae</taxon>
        <taxon>Catenibacterium</taxon>
    </lineage>
</organism>
<evidence type="ECO:0000313" key="1">
    <source>
        <dbReference type="EMBL" id="MBC6011019.1"/>
    </source>
</evidence>